<evidence type="ECO:0000256" key="1">
    <source>
        <dbReference type="ARBA" id="ARBA00022737"/>
    </source>
</evidence>
<dbReference type="SMART" id="SM00248">
    <property type="entry name" value="ANK"/>
    <property type="match status" value="12"/>
</dbReference>
<feature type="repeat" description="ANK" evidence="3">
    <location>
        <begin position="661"/>
        <end position="695"/>
    </location>
</feature>
<dbReference type="InterPro" id="IPR036770">
    <property type="entry name" value="Ankyrin_rpt-contain_sf"/>
</dbReference>
<evidence type="ECO:0000259" key="4">
    <source>
        <dbReference type="Pfam" id="PF18738"/>
    </source>
</evidence>
<dbReference type="InterPro" id="IPR041249">
    <property type="entry name" value="HEPN_DZIP3"/>
</dbReference>
<dbReference type="PROSITE" id="PS50088">
    <property type="entry name" value="ANK_REPEAT"/>
    <property type="match status" value="6"/>
</dbReference>
<dbReference type="InterPro" id="IPR002110">
    <property type="entry name" value="Ankyrin_rpt"/>
</dbReference>
<feature type="repeat" description="ANK" evidence="3">
    <location>
        <begin position="374"/>
        <end position="406"/>
    </location>
</feature>
<dbReference type="PANTHER" id="PTHR23206:SF8">
    <property type="entry name" value="ANKYRIN REPEAT AND KH DOMAIN-CONTAINING 1"/>
    <property type="match status" value="1"/>
</dbReference>
<dbReference type="InterPro" id="IPR027417">
    <property type="entry name" value="P-loop_NTPase"/>
</dbReference>
<dbReference type="PROSITE" id="PS50297">
    <property type="entry name" value="ANK_REP_REGION"/>
    <property type="match status" value="4"/>
</dbReference>
<dbReference type="EMBL" id="CAJPWZ010001097">
    <property type="protein sequence ID" value="CAG2207990.1"/>
    <property type="molecule type" value="Genomic_DNA"/>
</dbReference>
<dbReference type="Pfam" id="PF20720">
    <property type="entry name" value="nSTAND3"/>
    <property type="match status" value="1"/>
</dbReference>
<gene>
    <name evidence="6" type="ORF">MEDL_22220</name>
</gene>
<dbReference type="SUPFAM" id="SSF48403">
    <property type="entry name" value="Ankyrin repeat"/>
    <property type="match status" value="2"/>
</dbReference>
<feature type="repeat" description="ANK" evidence="3">
    <location>
        <begin position="574"/>
        <end position="606"/>
    </location>
</feature>
<keyword evidence="2 3" id="KW-0040">ANK repeat</keyword>
<evidence type="ECO:0000313" key="7">
    <source>
        <dbReference type="Proteomes" id="UP000683360"/>
    </source>
</evidence>
<dbReference type="Gene3D" id="1.25.40.20">
    <property type="entry name" value="Ankyrin repeat-containing domain"/>
    <property type="match status" value="4"/>
</dbReference>
<accession>A0A8S3RF17</accession>
<keyword evidence="7" id="KW-1185">Reference proteome</keyword>
<protein>
    <recommendedName>
        <fullName evidence="8">DZIP3-like HEPN domain-containing protein</fullName>
    </recommendedName>
</protein>
<feature type="repeat" description="ANK" evidence="3">
    <location>
        <begin position="541"/>
        <end position="573"/>
    </location>
</feature>
<sequence>MTDVSAASNIQAADISPEEQNYLRIANLLLRVAPSSVRIKFDNELHPGGLNTVLNQNRFKILEPLKQKKIINQAQWDLLFPISGTPSSKTFDLTLMICLIRNLTNIEIGDAIPFSGNKTDGADLTRIKYYRNKIMHSIDGIFCQSQILKFGGMKYLRNDKEILTEIKNIIGTSDPIPKGLRNLWDKTILEWKKEQVAETRAITRLAEMIASDNVAVAVGPSGCGKSTAIHNIALQLALLHNYDIIIAYNPEDMRQLFNPDCKQVFVIDDILGVATFDENKARKWTEMSNDVNRILEDIIRDSIIDTCNSFAVYSPPPLNHSVTKFKFDYDEESISDPLNNRVNMPGTVGPITSKTYLKFLSSKKTPQFVHEQAYEILPIHIAVSKGYTDIVKLLLTHNAEPDYDTGCHQIASPLYIASYKGNTDIVKLLLENKPRTKVTVPTLQTVYLKEYSQLSLESSLHIAVLHGFYDIVRLLLIYKVDLYQYQEHLLLSTPHTKLSMNFYWNMVSIAIVNDHEEILKLLLEQDCNLNHNCDPNICDKDNKSPLFFASRWGHTQILKLLLAQNCDPNICNKDNESPLFVASQQGHTENVKLLLDYKCDPNICNKDNESALFVACSSFWNCTDIVKLLLDHKTCASKRCNIDIVKLLLDHKSDPNICNKNNKSPLFVACASKRCNIDIVKLLLDHKSDPNICNKNNKSPLFVACASKRCNIDIVKLLLDHKSDPNMCNKNNKSPLFVACASKRSCASIGLLDGFSKFVFHYDNKLNLPDTFQNHIEIMKLLLDHNCDPNICNKDNESPLFVASLNGYTEIVKLLINYSCDPNICNKDNESPLQAALRRNHTEIVDLLNNYHFVDICHDTTC</sequence>
<evidence type="ECO:0008006" key="8">
    <source>
        <dbReference type="Google" id="ProtNLM"/>
    </source>
</evidence>
<dbReference type="AlphaFoldDB" id="A0A8S3RF17"/>
<dbReference type="PANTHER" id="PTHR23206">
    <property type="entry name" value="MASK PROTEIN"/>
    <property type="match status" value="1"/>
</dbReference>
<dbReference type="Pfam" id="PF18738">
    <property type="entry name" value="HEPN_DZIP3"/>
    <property type="match status" value="1"/>
</dbReference>
<feature type="domain" description="DZIP3-like HEPN" evidence="4">
    <location>
        <begin position="48"/>
        <end position="136"/>
    </location>
</feature>
<dbReference type="Pfam" id="PF12796">
    <property type="entry name" value="Ank_2"/>
    <property type="match status" value="4"/>
</dbReference>
<feature type="domain" description="Novel STAND NTPase 3" evidence="5">
    <location>
        <begin position="198"/>
        <end position="306"/>
    </location>
</feature>
<dbReference type="SUPFAM" id="SSF52540">
    <property type="entry name" value="P-loop containing nucleoside triphosphate hydrolases"/>
    <property type="match status" value="1"/>
</dbReference>
<dbReference type="OrthoDB" id="7464126at2759"/>
<comment type="caution">
    <text evidence="6">The sequence shown here is derived from an EMBL/GenBank/DDBJ whole genome shotgun (WGS) entry which is preliminary data.</text>
</comment>
<feature type="repeat" description="ANK" evidence="3">
    <location>
        <begin position="795"/>
        <end position="827"/>
    </location>
</feature>
<evidence type="ECO:0000256" key="2">
    <source>
        <dbReference type="ARBA" id="ARBA00023043"/>
    </source>
</evidence>
<dbReference type="InterPro" id="IPR049050">
    <property type="entry name" value="nSTAND3"/>
</dbReference>
<dbReference type="InterPro" id="IPR051631">
    <property type="entry name" value="Ankyrin-KH/SAM_domain"/>
</dbReference>
<organism evidence="6 7">
    <name type="scientific">Mytilus edulis</name>
    <name type="common">Blue mussel</name>
    <dbReference type="NCBI Taxonomy" id="6550"/>
    <lineage>
        <taxon>Eukaryota</taxon>
        <taxon>Metazoa</taxon>
        <taxon>Spiralia</taxon>
        <taxon>Lophotrochozoa</taxon>
        <taxon>Mollusca</taxon>
        <taxon>Bivalvia</taxon>
        <taxon>Autobranchia</taxon>
        <taxon>Pteriomorphia</taxon>
        <taxon>Mytilida</taxon>
        <taxon>Mytiloidea</taxon>
        <taxon>Mytilidae</taxon>
        <taxon>Mytilinae</taxon>
        <taxon>Mytilus</taxon>
    </lineage>
</organism>
<evidence type="ECO:0000256" key="3">
    <source>
        <dbReference type="PROSITE-ProRule" id="PRU00023"/>
    </source>
</evidence>
<evidence type="ECO:0000259" key="5">
    <source>
        <dbReference type="Pfam" id="PF20720"/>
    </source>
</evidence>
<feature type="repeat" description="ANK" evidence="3">
    <location>
        <begin position="696"/>
        <end position="730"/>
    </location>
</feature>
<evidence type="ECO:0000313" key="6">
    <source>
        <dbReference type="EMBL" id="CAG2207990.1"/>
    </source>
</evidence>
<dbReference type="Proteomes" id="UP000683360">
    <property type="component" value="Unassembled WGS sequence"/>
</dbReference>
<proteinExistence type="predicted"/>
<name>A0A8S3RF17_MYTED</name>
<reference evidence="6" key="1">
    <citation type="submission" date="2021-03" db="EMBL/GenBank/DDBJ databases">
        <authorList>
            <person name="Bekaert M."/>
        </authorList>
    </citation>
    <scope>NUCLEOTIDE SEQUENCE</scope>
</reference>
<keyword evidence="1" id="KW-0677">Repeat</keyword>